<sequence length="240" mass="25853">MAAPEVVLAYINALKWPVVVCAAVIYLRDLRDPIAKLVDRIKSGSISVAGFTATIEAESERVAEEAQQAAEAPRMAEAEDHITATDEATVVKIPPLAISTAKTLRPEKLQILRTSAERLRSYSNEHARVSFPSAVQKYPGAVVLSRGSRLNELIAEMLEAAPVGFELWPGTPSDLADVFRKLKDLHTRAEIAPVAVSPSAAANFVKSARTFAGLYATFLGGVIDTVDSESGNRTDHDEQS</sequence>
<reference evidence="1 2" key="1">
    <citation type="submission" date="2019-07" db="EMBL/GenBank/DDBJ databases">
        <title>Whole genome shotgun sequence of Nocardia ninae NBRC 108245.</title>
        <authorList>
            <person name="Hosoyama A."/>
            <person name="Uohara A."/>
            <person name="Ohji S."/>
            <person name="Ichikawa N."/>
        </authorList>
    </citation>
    <scope>NUCLEOTIDE SEQUENCE [LARGE SCALE GENOMIC DNA]</scope>
    <source>
        <strain evidence="1 2">NBRC 108245</strain>
    </source>
</reference>
<dbReference type="Proteomes" id="UP000321424">
    <property type="component" value="Unassembled WGS sequence"/>
</dbReference>
<organism evidence="1 2">
    <name type="scientific">Nocardia ninae NBRC 108245</name>
    <dbReference type="NCBI Taxonomy" id="1210091"/>
    <lineage>
        <taxon>Bacteria</taxon>
        <taxon>Bacillati</taxon>
        <taxon>Actinomycetota</taxon>
        <taxon>Actinomycetes</taxon>
        <taxon>Mycobacteriales</taxon>
        <taxon>Nocardiaceae</taxon>
        <taxon>Nocardia</taxon>
    </lineage>
</organism>
<protein>
    <submittedName>
        <fullName evidence="1">Uncharacterized protein</fullName>
    </submittedName>
</protein>
<name>A0A511MCS5_9NOCA</name>
<proteinExistence type="predicted"/>
<gene>
    <name evidence="1" type="ORF">NN4_29930</name>
</gene>
<comment type="caution">
    <text evidence="1">The sequence shown here is derived from an EMBL/GenBank/DDBJ whole genome shotgun (WGS) entry which is preliminary data.</text>
</comment>
<evidence type="ECO:0000313" key="2">
    <source>
        <dbReference type="Proteomes" id="UP000321424"/>
    </source>
</evidence>
<keyword evidence="2" id="KW-1185">Reference proteome</keyword>
<dbReference type="OrthoDB" id="9890661at2"/>
<dbReference type="RefSeq" id="WP_147130795.1">
    <property type="nucleotide sequence ID" value="NZ_BJXA01000016.1"/>
</dbReference>
<accession>A0A511MCS5</accession>
<evidence type="ECO:0000313" key="1">
    <source>
        <dbReference type="EMBL" id="GEM38474.1"/>
    </source>
</evidence>
<dbReference type="AlphaFoldDB" id="A0A511MCS5"/>
<dbReference type="EMBL" id="BJXA01000016">
    <property type="protein sequence ID" value="GEM38474.1"/>
    <property type="molecule type" value="Genomic_DNA"/>
</dbReference>